<keyword evidence="4" id="KW-0158">Chromosome</keyword>
<comment type="catalytic activity">
    <reaction evidence="15">
        <text>dTTP + H2O = thymidine + triphosphate + H(+)</text>
        <dbReference type="Rhea" id="RHEA:80079"/>
        <dbReference type="ChEBI" id="CHEBI:15377"/>
        <dbReference type="ChEBI" id="CHEBI:15378"/>
        <dbReference type="ChEBI" id="CHEBI:17748"/>
        <dbReference type="ChEBI" id="CHEBI:18036"/>
        <dbReference type="ChEBI" id="CHEBI:37568"/>
    </reaction>
    <physiologicalReaction direction="left-to-right" evidence="15">
        <dbReference type="Rhea" id="RHEA:80080"/>
    </physiologicalReaction>
</comment>
<keyword evidence="7" id="KW-0227">DNA damage</keyword>
<evidence type="ECO:0000256" key="1">
    <source>
        <dbReference type="ARBA" id="ARBA00004286"/>
    </source>
</evidence>
<feature type="domain" description="HD" evidence="17">
    <location>
        <begin position="118"/>
        <end position="266"/>
    </location>
</feature>
<comment type="catalytic activity">
    <reaction evidence="14">
        <text>dGTP + H2O = 2'-deoxyguanosine + triphosphate + H(+)</text>
        <dbReference type="Rhea" id="RHEA:15193"/>
        <dbReference type="ChEBI" id="CHEBI:15377"/>
        <dbReference type="ChEBI" id="CHEBI:15378"/>
        <dbReference type="ChEBI" id="CHEBI:17172"/>
        <dbReference type="ChEBI" id="CHEBI:18036"/>
        <dbReference type="ChEBI" id="CHEBI:61429"/>
    </reaction>
    <physiologicalReaction direction="left-to-right" evidence="14">
        <dbReference type="Rhea" id="RHEA:15194"/>
    </physiologicalReaction>
</comment>
<dbReference type="PROSITE" id="PS51831">
    <property type="entry name" value="HD"/>
    <property type="match status" value="1"/>
</dbReference>
<dbReference type="OrthoDB" id="9991235at2759"/>
<dbReference type="Gene3D" id="1.10.3210.10">
    <property type="entry name" value="Hypothetical protein af1432"/>
    <property type="match status" value="1"/>
</dbReference>
<evidence type="ECO:0000259" key="16">
    <source>
        <dbReference type="PROSITE" id="PS50105"/>
    </source>
</evidence>
<dbReference type="InterPro" id="IPR050135">
    <property type="entry name" value="dGTPase-like"/>
</dbReference>
<dbReference type="InterPro" id="IPR013761">
    <property type="entry name" value="SAM/pointed_sf"/>
</dbReference>
<dbReference type="SMART" id="SM00454">
    <property type="entry name" value="SAM"/>
    <property type="match status" value="1"/>
</dbReference>
<dbReference type="PANTHER" id="PTHR11373">
    <property type="entry name" value="DEOXYNUCLEOSIDE TRIPHOSPHATE TRIPHOSPHOHYDROLASE"/>
    <property type="match status" value="1"/>
</dbReference>
<keyword evidence="8" id="KW-0051">Antiviral defense</keyword>
<dbReference type="Gene3D" id="1.10.150.50">
    <property type="entry name" value="Transcription Factor, Ets-1"/>
    <property type="match status" value="1"/>
</dbReference>
<dbReference type="AlphaFoldDB" id="A0A9W2XXH8"/>
<comment type="catalytic activity">
    <reaction evidence="12">
        <text>dATP + H2O = 2'-deoxyadenosine + triphosphate + H(+)</text>
        <dbReference type="Rhea" id="RHEA:67648"/>
        <dbReference type="ChEBI" id="CHEBI:15377"/>
        <dbReference type="ChEBI" id="CHEBI:15378"/>
        <dbReference type="ChEBI" id="CHEBI:17256"/>
        <dbReference type="ChEBI" id="CHEBI:18036"/>
        <dbReference type="ChEBI" id="CHEBI:61404"/>
    </reaction>
    <physiologicalReaction direction="left-to-right" evidence="12">
        <dbReference type="Rhea" id="RHEA:67649"/>
    </physiologicalReaction>
</comment>
<comment type="similarity">
    <text evidence="2">Belongs to the SAMHD1 family.</text>
</comment>
<comment type="catalytic activity">
    <reaction evidence="11">
        <text>dCTP + H2O = 2'-deoxycytidine + triphosphate + H(+)</text>
        <dbReference type="Rhea" id="RHEA:80083"/>
        <dbReference type="ChEBI" id="CHEBI:15377"/>
        <dbReference type="ChEBI" id="CHEBI:15378"/>
        <dbReference type="ChEBI" id="CHEBI:15698"/>
        <dbReference type="ChEBI" id="CHEBI:18036"/>
        <dbReference type="ChEBI" id="CHEBI:61481"/>
    </reaction>
    <physiologicalReaction direction="left-to-right" evidence="11">
        <dbReference type="Rhea" id="RHEA:80084"/>
    </physiologicalReaction>
</comment>
<keyword evidence="6" id="KW-0235">DNA replication</keyword>
<dbReference type="Pfam" id="PF01966">
    <property type="entry name" value="HD"/>
    <property type="match status" value="1"/>
</dbReference>
<evidence type="ECO:0000256" key="7">
    <source>
        <dbReference type="ARBA" id="ARBA00022763"/>
    </source>
</evidence>
<proteinExistence type="inferred from homology"/>
<reference evidence="19" key="1">
    <citation type="submission" date="2025-08" db="UniProtKB">
        <authorList>
            <consortium name="RefSeq"/>
        </authorList>
    </citation>
    <scope>IDENTIFICATION</scope>
</reference>
<dbReference type="GO" id="GO:0006260">
    <property type="term" value="P:DNA replication"/>
    <property type="evidence" value="ECO:0007669"/>
    <property type="project" value="UniProtKB-KW"/>
</dbReference>
<evidence type="ECO:0000256" key="8">
    <source>
        <dbReference type="ARBA" id="ARBA00023118"/>
    </source>
</evidence>
<keyword evidence="5" id="KW-0021">Allosteric enzyme</keyword>
<keyword evidence="9" id="KW-0547">Nucleotide-binding</keyword>
<dbReference type="InterPro" id="IPR006674">
    <property type="entry name" value="HD_domain"/>
</dbReference>
<evidence type="ECO:0000313" key="19">
    <source>
        <dbReference type="RefSeq" id="XP_055366295.1"/>
    </source>
</evidence>
<dbReference type="GO" id="GO:0006203">
    <property type="term" value="P:dGTP catabolic process"/>
    <property type="evidence" value="ECO:0007669"/>
    <property type="project" value="TreeGrafter"/>
</dbReference>
<dbReference type="RefSeq" id="XP_055366295.1">
    <property type="nucleotide sequence ID" value="XM_055510320.1"/>
</dbReference>
<dbReference type="CDD" id="cd00077">
    <property type="entry name" value="HDc"/>
    <property type="match status" value="1"/>
</dbReference>
<accession>A0A9W2XXH8</accession>
<comment type="catalytic activity">
    <reaction evidence="13">
        <text>a 2'-deoxyribonucleoside 5'-triphosphate + H2O = a 2'-deoxyribonucleoside + triphosphate + H(+)</text>
        <dbReference type="Rhea" id="RHEA:46148"/>
        <dbReference type="ChEBI" id="CHEBI:15377"/>
        <dbReference type="ChEBI" id="CHEBI:15378"/>
        <dbReference type="ChEBI" id="CHEBI:18036"/>
        <dbReference type="ChEBI" id="CHEBI:18274"/>
        <dbReference type="ChEBI" id="CHEBI:61560"/>
    </reaction>
    <physiologicalReaction direction="left-to-right" evidence="13">
        <dbReference type="Rhea" id="RHEA:46149"/>
    </physiologicalReaction>
</comment>
<organism evidence="18 19">
    <name type="scientific">Betta splendens</name>
    <name type="common">Siamese fighting fish</name>
    <dbReference type="NCBI Taxonomy" id="158456"/>
    <lineage>
        <taxon>Eukaryota</taxon>
        <taxon>Metazoa</taxon>
        <taxon>Chordata</taxon>
        <taxon>Craniata</taxon>
        <taxon>Vertebrata</taxon>
        <taxon>Euteleostomi</taxon>
        <taxon>Actinopterygii</taxon>
        <taxon>Neopterygii</taxon>
        <taxon>Teleostei</taxon>
        <taxon>Neoteleostei</taxon>
        <taxon>Acanthomorphata</taxon>
        <taxon>Anabantaria</taxon>
        <taxon>Anabantiformes</taxon>
        <taxon>Anabantoidei</taxon>
        <taxon>Osphronemidae</taxon>
        <taxon>Betta</taxon>
    </lineage>
</organism>
<dbReference type="Pfam" id="PF07647">
    <property type="entry name" value="SAM_2"/>
    <property type="match status" value="1"/>
</dbReference>
<gene>
    <name evidence="19" type="primary">LOC114858679</name>
</gene>
<dbReference type="InterPro" id="IPR001660">
    <property type="entry name" value="SAM"/>
</dbReference>
<dbReference type="GO" id="GO:0051607">
    <property type="term" value="P:defense response to virus"/>
    <property type="evidence" value="ECO:0007669"/>
    <property type="project" value="UniProtKB-KW"/>
</dbReference>
<keyword evidence="18" id="KW-1185">Reference proteome</keyword>
<feature type="domain" description="SAM" evidence="16">
    <location>
        <begin position="10"/>
        <end position="71"/>
    </location>
</feature>
<evidence type="ECO:0000256" key="14">
    <source>
        <dbReference type="ARBA" id="ARBA00049174"/>
    </source>
</evidence>
<dbReference type="GO" id="GO:0005694">
    <property type="term" value="C:chromosome"/>
    <property type="evidence" value="ECO:0007669"/>
    <property type="project" value="UniProtKB-SubCell"/>
</dbReference>
<keyword evidence="10" id="KW-0234">DNA repair</keyword>
<dbReference type="GO" id="GO:0005525">
    <property type="term" value="F:GTP binding"/>
    <property type="evidence" value="ECO:0007669"/>
    <property type="project" value="UniProtKB-KW"/>
</dbReference>
<evidence type="ECO:0000256" key="5">
    <source>
        <dbReference type="ARBA" id="ARBA00022533"/>
    </source>
</evidence>
<dbReference type="PROSITE" id="PS50105">
    <property type="entry name" value="SAM_DOMAIN"/>
    <property type="match status" value="1"/>
</dbReference>
<evidence type="ECO:0000256" key="10">
    <source>
        <dbReference type="ARBA" id="ARBA00023204"/>
    </source>
</evidence>
<evidence type="ECO:0000256" key="11">
    <source>
        <dbReference type="ARBA" id="ARBA00047701"/>
    </source>
</evidence>
<evidence type="ECO:0000256" key="15">
    <source>
        <dbReference type="ARBA" id="ARBA00049451"/>
    </source>
</evidence>
<evidence type="ECO:0000256" key="12">
    <source>
        <dbReference type="ARBA" id="ARBA00047812"/>
    </source>
</evidence>
<evidence type="ECO:0000259" key="17">
    <source>
        <dbReference type="PROSITE" id="PS51831"/>
    </source>
</evidence>
<evidence type="ECO:0000313" key="18">
    <source>
        <dbReference type="Proteomes" id="UP000515150"/>
    </source>
</evidence>
<name>A0A9W2XXH8_BETSP</name>
<evidence type="ECO:0000256" key="9">
    <source>
        <dbReference type="ARBA" id="ARBA00023134"/>
    </source>
</evidence>
<dbReference type="GO" id="GO:0005634">
    <property type="term" value="C:nucleus"/>
    <property type="evidence" value="ECO:0007669"/>
    <property type="project" value="TreeGrafter"/>
</dbReference>
<evidence type="ECO:0000256" key="4">
    <source>
        <dbReference type="ARBA" id="ARBA00022454"/>
    </source>
</evidence>
<dbReference type="GeneID" id="114858679"/>
<dbReference type="PANTHER" id="PTHR11373:SF4">
    <property type="entry name" value="DEOXYNUCLEOSIDE TRIPHOSPHATE TRIPHOSPHOHYDROLASE SAMHD1"/>
    <property type="match status" value="1"/>
</dbReference>
<dbReference type="GO" id="GO:0006281">
    <property type="term" value="P:DNA repair"/>
    <property type="evidence" value="ECO:0007669"/>
    <property type="project" value="UniProtKB-KW"/>
</dbReference>
<protein>
    <recommendedName>
        <fullName evidence="3">Deoxynucleoside triphosphate triphosphohydrolase SAMHD1</fullName>
    </recommendedName>
</protein>
<evidence type="ECO:0000256" key="3">
    <source>
        <dbReference type="ARBA" id="ARBA00020285"/>
    </source>
</evidence>
<dbReference type="InterPro" id="IPR003607">
    <property type="entry name" value="HD/PDEase_dom"/>
</dbReference>
<dbReference type="GO" id="GO:0045088">
    <property type="term" value="P:regulation of innate immune response"/>
    <property type="evidence" value="ECO:0007669"/>
    <property type="project" value="TreeGrafter"/>
</dbReference>
<dbReference type="SUPFAM" id="SSF47769">
    <property type="entry name" value="SAM/Pointed domain"/>
    <property type="match status" value="1"/>
</dbReference>
<dbReference type="Proteomes" id="UP000515150">
    <property type="component" value="Chromosome 7"/>
</dbReference>
<dbReference type="KEGG" id="bspl:114858679"/>
<dbReference type="GO" id="GO:0008832">
    <property type="term" value="F:dGTPase activity"/>
    <property type="evidence" value="ECO:0007669"/>
    <property type="project" value="TreeGrafter"/>
</dbReference>
<comment type="subcellular location">
    <subcellularLocation>
        <location evidence="1">Chromosome</location>
    </subcellularLocation>
</comment>
<dbReference type="SMART" id="SM00471">
    <property type="entry name" value="HDc"/>
    <property type="match status" value="1"/>
</dbReference>
<evidence type="ECO:0000256" key="13">
    <source>
        <dbReference type="ARBA" id="ARBA00048183"/>
    </source>
</evidence>
<dbReference type="Gene3D" id="3.30.70.2760">
    <property type="match status" value="1"/>
</dbReference>
<evidence type="ECO:0000256" key="2">
    <source>
        <dbReference type="ARBA" id="ARBA00005776"/>
    </source>
</evidence>
<evidence type="ECO:0000256" key="6">
    <source>
        <dbReference type="ARBA" id="ARBA00022705"/>
    </source>
</evidence>
<sequence length="529" mass="61630">MASFCINETWTNRQVCELLERAGLEQTRFEEGGIDGKQALKLKHEDLTRMGITDRKKNLEYLNVIKNQPKVFNDPIHGSIELHPVLVKIIDTPQFQRLWNIKQLGGSYYVYPGACHSRFEHSIGVAHLAGELGKSLKNKQSTIISDRDILCVQIAGLCHDLGHGPFSHLFDELILRGEIRHEKISIQMFDYLVEENGLRPLMKLYDLRRRDRTFIKEMIHPPRREEGEEATANEWPYEGRPKEKSFLYEIVSNKTSGVDVDKFDYFARDCHYLGLRNNFDHQRFMLFARVCKEAGNRKTHICIREKEVNSLYTMYQTRYYLHKRACQHKVKYGIDLMIKDALDAANGTRIGGLGRTLNEVKRDIQNNQMASFTQLTDFVFQQILDSANGELANAKRILRRINSRDLYKCVFEREVQGGIRVEQRHIDNLKQRLIEFSGNILTETNFEVVKVTIDYGMGHENPVNNMYYYTKQDPDTAIRNSGQQIPHLIPEAFSETVVRVYYKETDLLNPQSIIIPFDAWHQRVRQQQA</sequence>
<dbReference type="SUPFAM" id="SSF109604">
    <property type="entry name" value="HD-domain/PDEase-like"/>
    <property type="match status" value="1"/>
</dbReference>
<keyword evidence="9" id="KW-0342">GTP-binding</keyword>